<proteinExistence type="predicted"/>
<protein>
    <submittedName>
        <fullName evidence="2">Uncharacterized protein</fullName>
    </submittedName>
</protein>
<feature type="transmembrane region" description="Helical" evidence="1">
    <location>
        <begin position="7"/>
        <end position="24"/>
    </location>
</feature>
<evidence type="ECO:0000313" key="2">
    <source>
        <dbReference type="Ensembl" id="ENSMFAP00000064218.1"/>
    </source>
</evidence>
<feature type="transmembrane region" description="Helical" evidence="1">
    <location>
        <begin position="117"/>
        <end position="135"/>
    </location>
</feature>
<accession>A0A7N9DGJ1</accession>
<name>A0A7N9DGJ1_MACFA</name>
<feature type="transmembrane region" description="Helical" evidence="1">
    <location>
        <begin position="62"/>
        <end position="80"/>
    </location>
</feature>
<dbReference type="PRINTS" id="PR02045">
    <property type="entry name" value="F138DOMAIN"/>
</dbReference>
<reference evidence="2" key="3">
    <citation type="submission" date="2025-09" db="UniProtKB">
        <authorList>
            <consortium name="Ensembl"/>
        </authorList>
    </citation>
    <scope>IDENTIFICATION</scope>
</reference>
<keyword evidence="1" id="KW-0812">Transmembrane</keyword>
<evidence type="ECO:0000256" key="1">
    <source>
        <dbReference type="SAM" id="Phobius"/>
    </source>
</evidence>
<reference evidence="2" key="2">
    <citation type="submission" date="2025-08" db="UniProtKB">
        <authorList>
            <consortium name="Ensembl"/>
        </authorList>
    </citation>
    <scope>IDENTIFICATION</scope>
</reference>
<dbReference type="PANTHER" id="PTHR12138">
    <property type="entry name" value="PRIMATE-EXPANDED PROTEIN FAMILY"/>
    <property type="match status" value="1"/>
</dbReference>
<keyword evidence="3" id="KW-1185">Reference proteome</keyword>
<dbReference type="Ensembl" id="ENSMFAT00000091204.1">
    <property type="protein sequence ID" value="ENSMFAP00000064218.1"/>
    <property type="gene ID" value="ENSMFAG00000047971.1"/>
</dbReference>
<evidence type="ECO:0000313" key="3">
    <source>
        <dbReference type="Proteomes" id="UP000233100"/>
    </source>
</evidence>
<dbReference type="PANTHER" id="PTHR12138:SF75">
    <property type="entry name" value="SECRETED PROTEIN"/>
    <property type="match status" value="1"/>
</dbReference>
<keyword evidence="1" id="KW-0472">Membrane</keyword>
<sequence length="208" mass="23353">MGREVKHFLICLFAICISSSVYVFCPFSNWIAFILLSFKGSLCTLDTSLLLDMWFANIFSQLQKILSAAHLFLFLTASFIDRKFLILMRSNLPTSSFVDCTMSKSKNSFPSPTSCKYSSMLISVSFILSLFFSFLRRSLALSPRLECSGQISAHCKLRLPGLHHSPASASRVAGTTDARHCAWLVFLYFLVEMGFHRVSQDGLDLLTS</sequence>
<organism evidence="2 3">
    <name type="scientific">Macaca fascicularis</name>
    <name type="common">Crab-eating macaque</name>
    <name type="synonym">Cynomolgus monkey</name>
    <dbReference type="NCBI Taxonomy" id="9541"/>
    <lineage>
        <taxon>Eukaryota</taxon>
        <taxon>Metazoa</taxon>
        <taxon>Chordata</taxon>
        <taxon>Craniata</taxon>
        <taxon>Vertebrata</taxon>
        <taxon>Euteleostomi</taxon>
        <taxon>Mammalia</taxon>
        <taxon>Eutheria</taxon>
        <taxon>Euarchontoglires</taxon>
        <taxon>Primates</taxon>
        <taxon>Haplorrhini</taxon>
        <taxon>Catarrhini</taxon>
        <taxon>Cercopithecidae</taxon>
        <taxon>Cercopithecinae</taxon>
        <taxon>Macaca</taxon>
    </lineage>
</organism>
<reference evidence="2 3" key="1">
    <citation type="submission" date="2013-03" db="EMBL/GenBank/DDBJ databases">
        <authorList>
            <person name="Warren W."/>
            <person name="Wilson R.K."/>
        </authorList>
    </citation>
    <scope>NUCLEOTIDE SEQUENCE</scope>
</reference>
<dbReference type="AlphaFoldDB" id="A0A7N9DGJ1"/>
<dbReference type="GeneTree" id="ENSGT00940000163505"/>
<dbReference type="Proteomes" id="UP000233100">
    <property type="component" value="Chromosome 12"/>
</dbReference>
<keyword evidence="1" id="KW-1133">Transmembrane helix</keyword>